<evidence type="ECO:0000313" key="6">
    <source>
        <dbReference type="EMBL" id="POM64933.1"/>
    </source>
</evidence>
<feature type="chain" id="PRO_5044996600" description="RxLR effector protein" evidence="5">
    <location>
        <begin position="21"/>
        <end position="117"/>
    </location>
</feature>
<organism evidence="6 7">
    <name type="scientific">Phytophthora palmivora</name>
    <dbReference type="NCBI Taxonomy" id="4796"/>
    <lineage>
        <taxon>Eukaryota</taxon>
        <taxon>Sar</taxon>
        <taxon>Stramenopiles</taxon>
        <taxon>Oomycota</taxon>
        <taxon>Peronosporomycetes</taxon>
        <taxon>Peronosporales</taxon>
        <taxon>Peronosporaceae</taxon>
        <taxon>Phytophthora</taxon>
    </lineage>
</organism>
<protein>
    <recommendedName>
        <fullName evidence="5">RxLR effector protein</fullName>
    </recommendedName>
</protein>
<comment type="similarity">
    <text evidence="2 5">Belongs to the RxLR effector family.</text>
</comment>
<evidence type="ECO:0000256" key="1">
    <source>
        <dbReference type="ARBA" id="ARBA00004613"/>
    </source>
</evidence>
<dbReference type="AlphaFoldDB" id="A0A2P4XHB2"/>
<name>A0A2P4XHB2_9STRA</name>
<sequence length="117" mass="13194">MRPYVILVLTLVLLVASCNAVSTTSTTTASNIDPNKRSLRTFRTTESDNDEERAFNLGKLSEKVGLGKISEKLRSMKARRSAKKVAEAAKRKKPERVLDDDAVRKAWKYFIMGQRYG</sequence>
<dbReference type="PROSITE" id="PS51257">
    <property type="entry name" value="PROKAR_LIPOPROTEIN"/>
    <property type="match status" value="1"/>
</dbReference>
<keyword evidence="7" id="KW-1185">Reference proteome</keyword>
<accession>A0A2P4XHB2</accession>
<dbReference type="Pfam" id="PF16810">
    <property type="entry name" value="RXLR"/>
    <property type="match status" value="1"/>
</dbReference>
<reference evidence="6 7" key="1">
    <citation type="journal article" date="2017" name="Genome Biol. Evol.">
        <title>Phytophthora megakarya and P. palmivora, closely related causal agents of cacao black pod rot, underwent increases in genome sizes and gene numbers by different mechanisms.</title>
        <authorList>
            <person name="Ali S.S."/>
            <person name="Shao J."/>
            <person name="Lary D.J."/>
            <person name="Kronmiller B."/>
            <person name="Shen D."/>
            <person name="Strem M.D."/>
            <person name="Amoako-Attah I."/>
            <person name="Akrofi A.Y."/>
            <person name="Begoude B.A."/>
            <person name="Ten Hoopen G.M."/>
            <person name="Coulibaly K."/>
            <person name="Kebe B.I."/>
            <person name="Melnick R.L."/>
            <person name="Guiltinan M.J."/>
            <person name="Tyler B.M."/>
            <person name="Meinhardt L.W."/>
            <person name="Bailey B.A."/>
        </authorList>
    </citation>
    <scope>NUCLEOTIDE SEQUENCE [LARGE SCALE GENOMIC DNA]</scope>
    <source>
        <strain evidence="7">sbr112.9</strain>
    </source>
</reference>
<comment type="subcellular location">
    <subcellularLocation>
        <location evidence="1 5">Secreted</location>
    </subcellularLocation>
</comment>
<comment type="domain">
    <text evidence="5">The RxLR-dEER motif acts to carry the protein into the host cell cytoplasm through binding to cell surface phosphatidylinositol-3-phosphate.</text>
</comment>
<evidence type="ECO:0000256" key="3">
    <source>
        <dbReference type="ARBA" id="ARBA00022525"/>
    </source>
</evidence>
<comment type="function">
    <text evidence="5">Effector that suppresses plant defense responses during pathogen infection.</text>
</comment>
<evidence type="ECO:0000256" key="5">
    <source>
        <dbReference type="RuleBase" id="RU367124"/>
    </source>
</evidence>
<dbReference type="Proteomes" id="UP000237271">
    <property type="component" value="Unassembled WGS sequence"/>
</dbReference>
<dbReference type="EMBL" id="NCKW01010898">
    <property type="protein sequence ID" value="POM64933.1"/>
    <property type="molecule type" value="Genomic_DNA"/>
</dbReference>
<dbReference type="InterPro" id="IPR031825">
    <property type="entry name" value="RXLR"/>
</dbReference>
<keyword evidence="3 5" id="KW-0964">Secreted</keyword>
<comment type="caution">
    <text evidence="6">The sequence shown here is derived from an EMBL/GenBank/DDBJ whole genome shotgun (WGS) entry which is preliminary data.</text>
</comment>
<gene>
    <name evidence="6" type="ORF">PHPALM_19467</name>
</gene>
<evidence type="ECO:0000313" key="7">
    <source>
        <dbReference type="Proteomes" id="UP000237271"/>
    </source>
</evidence>
<keyword evidence="4 5" id="KW-0732">Signal</keyword>
<evidence type="ECO:0000256" key="4">
    <source>
        <dbReference type="ARBA" id="ARBA00022729"/>
    </source>
</evidence>
<proteinExistence type="inferred from homology"/>
<evidence type="ECO:0000256" key="2">
    <source>
        <dbReference type="ARBA" id="ARBA00010400"/>
    </source>
</evidence>
<feature type="signal peptide" evidence="5">
    <location>
        <begin position="1"/>
        <end position="20"/>
    </location>
</feature>